<dbReference type="EC" id="3.2.1.55" evidence="3"/>
<dbReference type="GO" id="GO:0046556">
    <property type="term" value="F:alpha-L-arabinofuranosidase activity"/>
    <property type="evidence" value="ECO:0007669"/>
    <property type="project" value="UniProtKB-EC"/>
</dbReference>
<evidence type="ECO:0000256" key="4">
    <source>
        <dbReference type="ARBA" id="ARBA00022729"/>
    </source>
</evidence>
<dbReference type="Pfam" id="PF06964">
    <property type="entry name" value="Alpha-L-AF_C"/>
    <property type="match status" value="1"/>
</dbReference>
<reference evidence="9 10" key="1">
    <citation type="submission" date="2019-08" db="EMBL/GenBank/DDBJ databases">
        <title>In-depth cultivation of the pig gut microbiome towards novel bacterial diversity and tailored functional studies.</title>
        <authorList>
            <person name="Wylensek D."/>
            <person name="Hitch T.C.A."/>
            <person name="Clavel T."/>
        </authorList>
    </citation>
    <scope>NUCLEOTIDE SEQUENCE [LARGE SCALE GENOMIC DNA]</scope>
    <source>
        <strain evidence="9 10">LKV-178-WT-2A</strain>
    </source>
</reference>
<evidence type="ECO:0000313" key="10">
    <source>
        <dbReference type="Proteomes" id="UP000438914"/>
    </source>
</evidence>
<organism evidence="9 10">
    <name type="scientific">Hallella mizrahii</name>
    <dbReference type="NCBI Taxonomy" id="2606637"/>
    <lineage>
        <taxon>Bacteria</taxon>
        <taxon>Pseudomonadati</taxon>
        <taxon>Bacteroidota</taxon>
        <taxon>Bacteroidia</taxon>
        <taxon>Bacteroidales</taxon>
        <taxon>Prevotellaceae</taxon>
        <taxon>Hallella</taxon>
    </lineage>
</organism>
<comment type="caution">
    <text evidence="9">The sequence shown here is derived from an EMBL/GenBank/DDBJ whole genome shotgun (WGS) entry which is preliminary data.</text>
</comment>
<keyword evidence="4 7" id="KW-0732">Signal</keyword>
<evidence type="ECO:0000256" key="7">
    <source>
        <dbReference type="SAM" id="SignalP"/>
    </source>
</evidence>
<feature type="domain" description="Alpha-L-arabinofuranosidase C-terminal" evidence="8">
    <location>
        <begin position="458"/>
        <end position="646"/>
    </location>
</feature>
<evidence type="ECO:0000256" key="6">
    <source>
        <dbReference type="ARBA" id="ARBA00023180"/>
    </source>
</evidence>
<dbReference type="SMART" id="SM00813">
    <property type="entry name" value="Alpha-L-AF_C"/>
    <property type="match status" value="1"/>
</dbReference>
<dbReference type="RefSeq" id="WP_154534653.1">
    <property type="nucleotide sequence ID" value="NZ_VUNG01000027.1"/>
</dbReference>
<dbReference type="SUPFAM" id="SSF51011">
    <property type="entry name" value="Glycosyl hydrolase domain"/>
    <property type="match status" value="1"/>
</dbReference>
<sequence length="652" mass="72392">MKTTKTALTTLMLMAALGTSAQQLTLQLDKAQKAVSPTLYGMMTEEINFSYEGGLYAQILRDPSFREDVNGQRRNPWTPWHSGGPKYWLATDTLASQLTLTQKGGYNRANPAVLKWKAKAGASIANGGFWGVPIRAKEHYKGYVIAKTEKGSGTSFTLSLVSNDGKTVFASTKIDGLGENWQKKSFELTVPEKVKATKDARFVIIADNEGTYDLSKTVLFPETFNNRPNGLRKDLMEMMCRMKPKFLRFPGGNYLEGNDFRNRFDWKRTIGDPDERPGHMSPWGYRSTDGLGLLEFLEWAEDCGAEPILGVFAGYTLSGDHLTADYIDGFVQDALDEIEYVTGGPETKWGAQRVRDGHPQPFPLHYVEIGNEDFFDESGSYAGRYKKLYDAIKAKYPQLQLISTADQKMVEHWAQETGVTGLKFDVIDEHYYRSTGDMYAAANQYDKYDRKGPKIFCGEWAAREGKPTTNMNAALGDAAWMTGMERNADLLIGHCYAPLFVNVNKGGMQWESDLIGYDALNAYGSPSYYAQCMFAQNVGNRIVPMVDKDMPTMEYEGKKLPQLYYSATTDTQSGRTYLKVVNGGKTAQTLTVTVSGGKVAGKGTITTLKAAKPEDTNSIDNPKHVVPVTAKQKTGKTFKVVLAPLSVNVIKM</sequence>
<dbReference type="InterPro" id="IPR051563">
    <property type="entry name" value="Glycosyl_Hydrolase_51"/>
</dbReference>
<dbReference type="InterPro" id="IPR010720">
    <property type="entry name" value="Alpha-L-AF_C"/>
</dbReference>
<keyword evidence="6" id="KW-0325">Glycoprotein</keyword>
<dbReference type="Gene3D" id="2.60.40.1180">
    <property type="entry name" value="Golgi alpha-mannosidase II"/>
    <property type="match status" value="1"/>
</dbReference>
<evidence type="ECO:0000256" key="5">
    <source>
        <dbReference type="ARBA" id="ARBA00022801"/>
    </source>
</evidence>
<dbReference type="PANTHER" id="PTHR31776">
    <property type="entry name" value="ALPHA-L-ARABINOFURANOSIDASE 1"/>
    <property type="match status" value="1"/>
</dbReference>
<feature type="chain" id="PRO_5029606639" description="non-reducing end alpha-L-arabinofuranosidase" evidence="7">
    <location>
        <begin position="22"/>
        <end position="652"/>
    </location>
</feature>
<dbReference type="InterPro" id="IPR013780">
    <property type="entry name" value="Glyco_hydro_b"/>
</dbReference>
<keyword evidence="5" id="KW-0378">Hydrolase</keyword>
<dbReference type="Gene3D" id="2.60.120.260">
    <property type="entry name" value="Galactose-binding domain-like"/>
    <property type="match status" value="1"/>
</dbReference>
<feature type="signal peptide" evidence="7">
    <location>
        <begin position="1"/>
        <end position="21"/>
    </location>
</feature>
<dbReference type="SUPFAM" id="SSF51445">
    <property type="entry name" value="(Trans)glycosidases"/>
    <property type="match status" value="1"/>
</dbReference>
<keyword evidence="10" id="KW-1185">Reference proteome</keyword>
<dbReference type="InterPro" id="IPR017853">
    <property type="entry name" value="GH"/>
</dbReference>
<dbReference type="Gene3D" id="3.20.20.80">
    <property type="entry name" value="Glycosidases"/>
    <property type="match status" value="1"/>
</dbReference>
<evidence type="ECO:0000256" key="2">
    <source>
        <dbReference type="ARBA" id="ARBA00007186"/>
    </source>
</evidence>
<name>A0A7K0KGR2_9BACT</name>
<dbReference type="AlphaFoldDB" id="A0A7K0KGR2"/>
<gene>
    <name evidence="9" type="ORF">FYJ73_10415</name>
</gene>
<evidence type="ECO:0000256" key="1">
    <source>
        <dbReference type="ARBA" id="ARBA00001462"/>
    </source>
</evidence>
<dbReference type="GO" id="GO:0046373">
    <property type="term" value="P:L-arabinose metabolic process"/>
    <property type="evidence" value="ECO:0007669"/>
    <property type="project" value="InterPro"/>
</dbReference>
<evidence type="ECO:0000256" key="3">
    <source>
        <dbReference type="ARBA" id="ARBA00012670"/>
    </source>
</evidence>
<evidence type="ECO:0000259" key="8">
    <source>
        <dbReference type="SMART" id="SM00813"/>
    </source>
</evidence>
<dbReference type="EMBL" id="VUNG01000027">
    <property type="protein sequence ID" value="MST85068.1"/>
    <property type="molecule type" value="Genomic_DNA"/>
</dbReference>
<proteinExistence type="inferred from homology"/>
<dbReference type="Pfam" id="PF22848">
    <property type="entry name" value="ASD1_dom"/>
    <property type="match status" value="1"/>
</dbReference>
<evidence type="ECO:0000313" key="9">
    <source>
        <dbReference type="EMBL" id="MST85068.1"/>
    </source>
</evidence>
<comment type="catalytic activity">
    <reaction evidence="1">
        <text>Hydrolysis of terminal non-reducing alpha-L-arabinofuranoside residues in alpha-L-arabinosides.</text>
        <dbReference type="EC" id="3.2.1.55"/>
    </reaction>
</comment>
<dbReference type="Proteomes" id="UP000438914">
    <property type="component" value="Unassembled WGS sequence"/>
</dbReference>
<dbReference type="PANTHER" id="PTHR31776:SF0">
    <property type="entry name" value="ALPHA-L-ARABINOFURANOSIDASE 1"/>
    <property type="match status" value="1"/>
</dbReference>
<protein>
    <recommendedName>
        <fullName evidence="3">non-reducing end alpha-L-arabinofuranosidase</fullName>
        <ecNumber evidence="3">3.2.1.55</ecNumber>
    </recommendedName>
</protein>
<accession>A0A7K0KGR2</accession>
<comment type="similarity">
    <text evidence="2">Belongs to the glycosyl hydrolase 51 family.</text>
</comment>
<dbReference type="InterPro" id="IPR055235">
    <property type="entry name" value="ASD1_cat"/>
</dbReference>